<accession>A0A3M6V873</accession>
<dbReference type="AlphaFoldDB" id="A0A3M6V873"/>
<keyword evidence="4" id="KW-0843">Virulence</keyword>
<dbReference type="GO" id="GO:0005576">
    <property type="term" value="C:extracellular region"/>
    <property type="evidence" value="ECO:0007669"/>
    <property type="project" value="UniProtKB-SubCell"/>
</dbReference>
<keyword evidence="5" id="KW-0732">Signal</keyword>
<dbReference type="InterPro" id="IPR008701">
    <property type="entry name" value="NPP1"/>
</dbReference>
<dbReference type="PANTHER" id="PTHR33657:SF8">
    <property type="entry name" value="DOMAIN PROTEIN, PUTATIVE (AFU_ORTHOLOGUE AFUA_5G00600)-RELATED"/>
    <property type="match status" value="1"/>
</dbReference>
<evidence type="ECO:0000256" key="1">
    <source>
        <dbReference type="ARBA" id="ARBA00004613"/>
    </source>
</evidence>
<gene>
    <name evidence="6" type="ORF">DD238_008280</name>
</gene>
<evidence type="ECO:0000256" key="4">
    <source>
        <dbReference type="ARBA" id="ARBA00023026"/>
    </source>
</evidence>
<dbReference type="Proteomes" id="UP000282087">
    <property type="component" value="Unassembled WGS sequence"/>
</dbReference>
<evidence type="ECO:0000313" key="6">
    <source>
        <dbReference type="EMBL" id="RMX62814.1"/>
    </source>
</evidence>
<dbReference type="Pfam" id="PF05630">
    <property type="entry name" value="NPP1"/>
    <property type="match status" value="1"/>
</dbReference>
<comment type="similarity">
    <text evidence="2">Belongs to the Necrosis inducing protein (NPP1) family.</text>
</comment>
<evidence type="ECO:0000256" key="2">
    <source>
        <dbReference type="ARBA" id="ARBA00009520"/>
    </source>
</evidence>
<dbReference type="EMBL" id="QLLG01000501">
    <property type="protein sequence ID" value="RMX62814.1"/>
    <property type="molecule type" value="Genomic_DNA"/>
</dbReference>
<sequence length="276" mass="30782">MKIAGFLCAALAGITTVVDHATAKEAGYLDLPIKACPRYRGVNHDDIIPYRQPDPVSFDQKAAIKYKPRLTIGEDTCHMYPAVSAEGYVTGGLKPTGDLTGHCKGNQDGSQVYGRAAWHEGRYVLTYALYTPKVQLTDGYGKRHGWHCVSVWINNAAVENAKILALSVSSPHGFKKYYPINDTIVDGTNVKLKYYYRRNINNDLLSSYEFEPTAEKGGFQELIMWDQLSENARCALNLTDWGKGSKMCINDYNFRTSLKEAYPFVTKKKSVGAKSK</sequence>
<feature type="signal peptide" evidence="5">
    <location>
        <begin position="1"/>
        <end position="23"/>
    </location>
</feature>
<evidence type="ECO:0000313" key="7">
    <source>
        <dbReference type="Proteomes" id="UP000282087"/>
    </source>
</evidence>
<organism evidence="6 7">
    <name type="scientific">Peronospora effusa</name>
    <dbReference type="NCBI Taxonomy" id="542832"/>
    <lineage>
        <taxon>Eukaryota</taxon>
        <taxon>Sar</taxon>
        <taxon>Stramenopiles</taxon>
        <taxon>Oomycota</taxon>
        <taxon>Peronosporomycetes</taxon>
        <taxon>Peronosporales</taxon>
        <taxon>Peronosporaceae</taxon>
        <taxon>Peronospora</taxon>
    </lineage>
</organism>
<reference evidence="6 7" key="1">
    <citation type="submission" date="2018-06" db="EMBL/GenBank/DDBJ databases">
        <title>Comparative genomics of downy mildews reveals potential adaptations to biotrophy.</title>
        <authorList>
            <person name="Fletcher K."/>
            <person name="Klosterman S.J."/>
            <person name="Derevnina L."/>
            <person name="Martin F."/>
            <person name="Koike S."/>
            <person name="Reyes Chin-Wo S."/>
            <person name="Mou B."/>
            <person name="Michelmore R."/>
        </authorList>
    </citation>
    <scope>NUCLEOTIDE SEQUENCE [LARGE SCALE GENOMIC DNA]</scope>
    <source>
        <strain evidence="6 7">R14</strain>
    </source>
</reference>
<comment type="caution">
    <text evidence="6">The sequence shown here is derived from an EMBL/GenBank/DDBJ whole genome shotgun (WGS) entry which is preliminary data.</text>
</comment>
<protein>
    <submittedName>
        <fullName evidence="6">Uncharacterized protein</fullName>
    </submittedName>
</protein>
<evidence type="ECO:0000256" key="5">
    <source>
        <dbReference type="SAM" id="SignalP"/>
    </source>
</evidence>
<keyword evidence="7" id="KW-1185">Reference proteome</keyword>
<proteinExistence type="inferred from homology"/>
<comment type="subcellular location">
    <subcellularLocation>
        <location evidence="1">Secreted</location>
    </subcellularLocation>
</comment>
<feature type="chain" id="PRO_5018003249" evidence="5">
    <location>
        <begin position="24"/>
        <end position="276"/>
    </location>
</feature>
<dbReference type="STRING" id="542832.A0A3M6V873"/>
<dbReference type="PANTHER" id="PTHR33657">
    <property type="entry name" value="DOMAIN PROTEIN, PUTATIVE (AFU_ORTHOLOGUE AFUA_5G00600)-RELATED"/>
    <property type="match status" value="1"/>
</dbReference>
<evidence type="ECO:0000256" key="3">
    <source>
        <dbReference type="ARBA" id="ARBA00022525"/>
    </source>
</evidence>
<dbReference type="VEuPathDB" id="FungiDB:DD237_008386"/>
<keyword evidence="3" id="KW-0964">Secreted</keyword>
<name>A0A3M6V873_9STRA</name>